<name>A0A9P6X7S9_RHIOR</name>
<dbReference type="SUPFAM" id="SSF55979">
    <property type="entry name" value="DNA clamp"/>
    <property type="match status" value="1"/>
</dbReference>
<organism evidence="6 7">
    <name type="scientific">Rhizopus oryzae</name>
    <name type="common">Mucormycosis agent</name>
    <name type="synonym">Rhizopus arrhizus var. delemar</name>
    <dbReference type="NCBI Taxonomy" id="64495"/>
    <lineage>
        <taxon>Eukaryota</taxon>
        <taxon>Fungi</taxon>
        <taxon>Fungi incertae sedis</taxon>
        <taxon>Mucoromycota</taxon>
        <taxon>Mucoromycotina</taxon>
        <taxon>Mucoromycetes</taxon>
        <taxon>Mucorales</taxon>
        <taxon>Mucorineae</taxon>
        <taxon>Rhizopodaceae</taxon>
        <taxon>Rhizopus</taxon>
    </lineage>
</organism>
<evidence type="ECO:0000313" key="7">
    <source>
        <dbReference type="Proteomes" id="UP000716291"/>
    </source>
</evidence>
<dbReference type="OrthoDB" id="337581at2759"/>
<proteinExistence type="inferred from homology"/>
<protein>
    <recommendedName>
        <fullName evidence="8">Cell cycle checkpoint protein RAD1</fullName>
    </recommendedName>
</protein>
<comment type="similarity">
    <text evidence="2">Belongs to the rad1 family.</text>
</comment>
<dbReference type="Pfam" id="PF02144">
    <property type="entry name" value="Rad1"/>
    <property type="match status" value="1"/>
</dbReference>
<keyword evidence="3" id="KW-0227">DNA damage</keyword>
<dbReference type="InterPro" id="IPR003011">
    <property type="entry name" value="Cell_cycle_checkpoint_Rad1"/>
</dbReference>
<evidence type="ECO:0000313" key="6">
    <source>
        <dbReference type="EMBL" id="KAG1307125.1"/>
    </source>
</evidence>
<keyword evidence="5" id="KW-0539">Nucleus</keyword>
<evidence type="ECO:0000256" key="5">
    <source>
        <dbReference type="ARBA" id="ARBA00023242"/>
    </source>
</evidence>
<keyword evidence="4" id="KW-0234">DNA repair</keyword>
<evidence type="ECO:0000256" key="2">
    <source>
        <dbReference type="ARBA" id="ARBA00010991"/>
    </source>
</evidence>
<accession>A0A9P6X7S9</accession>
<dbReference type="GO" id="GO:0000077">
    <property type="term" value="P:DNA damage checkpoint signaling"/>
    <property type="evidence" value="ECO:0007669"/>
    <property type="project" value="InterPro"/>
</dbReference>
<evidence type="ECO:0008006" key="8">
    <source>
        <dbReference type="Google" id="ProtNLM"/>
    </source>
</evidence>
<dbReference type="GO" id="GO:0006281">
    <property type="term" value="P:DNA repair"/>
    <property type="evidence" value="ECO:0007669"/>
    <property type="project" value="UniProtKB-KW"/>
</dbReference>
<sequence>MEDHEEQRSQFFGVIKSARSFINLIKSINIKNIATCYIHDEGMTLTVEESRCVKATAYFKSHMFQVYRKQSDTDIPMFGLPLNALIDCFGLMLPHTNVSKALTETCDIRYNGLGSYLSLKRYDKDHGQTISCNLTPIEPEEEEVDALTGTDIHIQKMILKSDWLISVIGELDKTCENIAFTFSPNDPSFTLRAIGTTGTSETSYPENSDPFISFECDRELTFSYLYSHIIMCKKALEHSVEVSVEMSLNGLLCMLFQIEGSNDTKDFVEFTFLPTGPTID</sequence>
<dbReference type="PANTHER" id="PTHR10870">
    <property type="entry name" value="CELL CYCLE CHECKPOINT PROTEIN RAD1"/>
    <property type="match status" value="1"/>
</dbReference>
<comment type="caution">
    <text evidence="6">The sequence shown here is derived from an EMBL/GenBank/DDBJ whole genome shotgun (WGS) entry which is preliminary data.</text>
</comment>
<dbReference type="Gene3D" id="3.70.10.10">
    <property type="match status" value="1"/>
</dbReference>
<dbReference type="PANTHER" id="PTHR10870:SF0">
    <property type="entry name" value="CELL CYCLE CHECKPOINT PROTEIN RAD1"/>
    <property type="match status" value="1"/>
</dbReference>
<dbReference type="AlphaFoldDB" id="A0A9P6X7S9"/>
<comment type="subcellular location">
    <subcellularLocation>
        <location evidence="1">Nucleus</location>
    </subcellularLocation>
</comment>
<evidence type="ECO:0000256" key="1">
    <source>
        <dbReference type="ARBA" id="ARBA00004123"/>
    </source>
</evidence>
<gene>
    <name evidence="6" type="ORF">G6F64_007061</name>
</gene>
<dbReference type="EMBL" id="JAANQT010001002">
    <property type="protein sequence ID" value="KAG1307125.1"/>
    <property type="molecule type" value="Genomic_DNA"/>
</dbReference>
<dbReference type="Proteomes" id="UP000716291">
    <property type="component" value="Unassembled WGS sequence"/>
</dbReference>
<keyword evidence="7" id="KW-1185">Reference proteome</keyword>
<dbReference type="PRINTS" id="PR01245">
    <property type="entry name" value="RAD1REC1"/>
</dbReference>
<dbReference type="PRINTS" id="PR01246">
    <property type="entry name" value="RAD1REPAIR"/>
</dbReference>
<dbReference type="InterPro" id="IPR003021">
    <property type="entry name" value="Rad1_Rec1_Rad17"/>
</dbReference>
<evidence type="ECO:0000256" key="3">
    <source>
        <dbReference type="ARBA" id="ARBA00022763"/>
    </source>
</evidence>
<dbReference type="InterPro" id="IPR046938">
    <property type="entry name" value="DNA_clamp_sf"/>
</dbReference>
<dbReference type="GO" id="GO:0030896">
    <property type="term" value="C:checkpoint clamp complex"/>
    <property type="evidence" value="ECO:0007669"/>
    <property type="project" value="TreeGrafter"/>
</dbReference>
<evidence type="ECO:0000256" key="4">
    <source>
        <dbReference type="ARBA" id="ARBA00023204"/>
    </source>
</evidence>
<reference evidence="6" key="1">
    <citation type="journal article" date="2020" name="Microb. Genom.">
        <title>Genetic diversity of clinical and environmental Mucorales isolates obtained from an investigation of mucormycosis cases among solid organ transplant recipients.</title>
        <authorList>
            <person name="Nguyen M.H."/>
            <person name="Kaul D."/>
            <person name="Muto C."/>
            <person name="Cheng S.J."/>
            <person name="Richter R.A."/>
            <person name="Bruno V.M."/>
            <person name="Liu G."/>
            <person name="Beyhan S."/>
            <person name="Sundermann A.J."/>
            <person name="Mounaud S."/>
            <person name="Pasculle A.W."/>
            <person name="Nierman W.C."/>
            <person name="Driscoll E."/>
            <person name="Cumbie R."/>
            <person name="Clancy C.J."/>
            <person name="Dupont C.L."/>
        </authorList>
    </citation>
    <scope>NUCLEOTIDE SEQUENCE</scope>
    <source>
        <strain evidence="6">GL11</strain>
    </source>
</reference>